<keyword evidence="1" id="KW-0812">Transmembrane</keyword>
<feature type="transmembrane region" description="Helical" evidence="1">
    <location>
        <begin position="48"/>
        <end position="68"/>
    </location>
</feature>
<proteinExistence type="predicted"/>
<evidence type="ECO:0000313" key="2">
    <source>
        <dbReference type="EMBL" id="TCS93270.1"/>
    </source>
</evidence>
<keyword evidence="1" id="KW-0472">Membrane</keyword>
<protein>
    <submittedName>
        <fullName evidence="2">Uncharacterized protein</fullName>
    </submittedName>
</protein>
<accession>A0A4R3L3N7</accession>
<feature type="transmembrane region" description="Helical" evidence="1">
    <location>
        <begin position="21"/>
        <end position="42"/>
    </location>
</feature>
<dbReference type="Proteomes" id="UP000294937">
    <property type="component" value="Unassembled WGS sequence"/>
</dbReference>
<name>A0A4R3L3N7_9BACL</name>
<dbReference type="RefSeq" id="WP_131926029.1">
    <property type="nucleotide sequence ID" value="NZ_SMAG01000008.1"/>
</dbReference>
<reference evidence="2 3" key="1">
    <citation type="submission" date="2019-03" db="EMBL/GenBank/DDBJ databases">
        <title>Genomic Encyclopedia of Type Strains, Phase IV (KMG-IV): sequencing the most valuable type-strain genomes for metagenomic binning, comparative biology and taxonomic classification.</title>
        <authorList>
            <person name="Goeker M."/>
        </authorList>
    </citation>
    <scope>NUCLEOTIDE SEQUENCE [LARGE SCALE GENOMIC DNA]</scope>
    <source>
        <strain evidence="2 3">DSM 45707</strain>
    </source>
</reference>
<comment type="caution">
    <text evidence="2">The sequence shown here is derived from an EMBL/GenBank/DDBJ whole genome shotgun (WGS) entry which is preliminary data.</text>
</comment>
<dbReference type="AlphaFoldDB" id="A0A4R3L3N7"/>
<sequence>MEKPIIEERSSYNVLLVRKNWSMRIFDTSLFLLGLGFLFIFFEFRSPPFIAGAIAIAVLSIFIAPALFRFIGRPHYKLYQDHLVVRIWNREKSIPLTDMERDFDLPYFYRVRKKRTPLLVSDNFLGELNNRLEVIKRGKKSK</sequence>
<keyword evidence="3" id="KW-1185">Reference proteome</keyword>
<dbReference type="OrthoDB" id="2989918at2"/>
<evidence type="ECO:0000313" key="3">
    <source>
        <dbReference type="Proteomes" id="UP000294937"/>
    </source>
</evidence>
<organism evidence="2 3">
    <name type="scientific">Hazenella coriacea</name>
    <dbReference type="NCBI Taxonomy" id="1179467"/>
    <lineage>
        <taxon>Bacteria</taxon>
        <taxon>Bacillati</taxon>
        <taxon>Bacillota</taxon>
        <taxon>Bacilli</taxon>
        <taxon>Bacillales</taxon>
        <taxon>Thermoactinomycetaceae</taxon>
        <taxon>Hazenella</taxon>
    </lineage>
</organism>
<dbReference type="EMBL" id="SMAG01000008">
    <property type="protein sequence ID" value="TCS93270.1"/>
    <property type="molecule type" value="Genomic_DNA"/>
</dbReference>
<keyword evidence="1" id="KW-1133">Transmembrane helix</keyword>
<gene>
    <name evidence="2" type="ORF">EDD58_10885</name>
</gene>
<evidence type="ECO:0000256" key="1">
    <source>
        <dbReference type="SAM" id="Phobius"/>
    </source>
</evidence>